<organism evidence="1 2">
    <name type="scientific">Austrofundulus limnaeus</name>
    <name type="common">Annual killifish</name>
    <dbReference type="NCBI Taxonomy" id="52670"/>
    <lineage>
        <taxon>Eukaryota</taxon>
        <taxon>Metazoa</taxon>
        <taxon>Chordata</taxon>
        <taxon>Craniata</taxon>
        <taxon>Vertebrata</taxon>
        <taxon>Euteleostomi</taxon>
        <taxon>Actinopterygii</taxon>
        <taxon>Neopterygii</taxon>
        <taxon>Teleostei</taxon>
        <taxon>Neoteleostei</taxon>
        <taxon>Acanthomorphata</taxon>
        <taxon>Ovalentaria</taxon>
        <taxon>Atherinomorphae</taxon>
        <taxon>Cyprinodontiformes</taxon>
        <taxon>Rivulidae</taxon>
        <taxon>Austrofundulus</taxon>
    </lineage>
</organism>
<sequence length="291" mass="32841">MSPDQLFPPRPHRREHIAEALQDVLTSWKLNPAALVAVTIDNGANVVKVVQLNKWQRMKCFGHRLHLAIGHGMDDARVTRAISLCKKVVSSFSYSWKKRRDLAEVQIQLGLPSHQLITETATRWGSRLLMIDRVLEQERALSKVLSADMKTRPLVPTWQDIEVLEAVQKALKPLQDFTDALSGEDYVTLSYVRPVLHLIRPVLHLLNKSLLAPAEGESALCKSIKTSIVEYLNNKFADPPTSDLLDTASFVDPRFKAKYIPSEKMDALKHKVISEAESLLRYNDYGSNCVP</sequence>
<name>A0A2I4C7N7_AUSLI</name>
<evidence type="ECO:0000313" key="2">
    <source>
        <dbReference type="RefSeq" id="XP_013876005.1"/>
    </source>
</evidence>
<dbReference type="RefSeq" id="XP_013876005.1">
    <property type="nucleotide sequence ID" value="XM_014020551.1"/>
</dbReference>
<dbReference type="STRING" id="52670.A0A2I4C7N7"/>
<dbReference type="InterPro" id="IPR012337">
    <property type="entry name" value="RNaseH-like_sf"/>
</dbReference>
<keyword evidence="1" id="KW-1185">Reference proteome</keyword>
<reference evidence="2" key="1">
    <citation type="submission" date="2025-08" db="UniProtKB">
        <authorList>
            <consortium name="RefSeq"/>
        </authorList>
    </citation>
    <scope>IDENTIFICATION</scope>
</reference>
<gene>
    <name evidence="2" type="primary">LOC106526077</name>
</gene>
<dbReference type="SUPFAM" id="SSF53098">
    <property type="entry name" value="Ribonuclease H-like"/>
    <property type="match status" value="1"/>
</dbReference>
<proteinExistence type="predicted"/>
<dbReference type="GeneID" id="106526077"/>
<accession>A0A2I4C7N7</accession>
<protein>
    <submittedName>
        <fullName evidence="2">Zinc finger BED domain-containing protein 1</fullName>
    </submittedName>
</protein>
<dbReference type="InterPro" id="IPR052035">
    <property type="entry name" value="ZnF_BED_domain_contain"/>
</dbReference>
<dbReference type="AlphaFoldDB" id="A0A2I4C7N7"/>
<dbReference type="PANTHER" id="PTHR46481:SF9">
    <property type="entry name" value="ZINC FINGER BED DOMAIN-CONTAINING PROTEIN 1-LIKE"/>
    <property type="match status" value="1"/>
</dbReference>
<evidence type="ECO:0000313" key="1">
    <source>
        <dbReference type="Proteomes" id="UP000192220"/>
    </source>
</evidence>
<dbReference type="KEGG" id="alim:106526077"/>
<dbReference type="InParanoid" id="A0A2I4C7N7"/>
<dbReference type="OrthoDB" id="1607513at2759"/>
<dbReference type="Proteomes" id="UP000192220">
    <property type="component" value="Unplaced"/>
</dbReference>
<dbReference type="PANTHER" id="PTHR46481">
    <property type="entry name" value="ZINC FINGER BED DOMAIN-CONTAINING PROTEIN 4"/>
    <property type="match status" value="1"/>
</dbReference>